<name>A0A1F5SLL6_9BACT</name>
<reference evidence="1 2" key="1">
    <citation type="journal article" date="2016" name="Nat. Commun.">
        <title>Thousands of microbial genomes shed light on interconnected biogeochemical processes in an aquifer system.</title>
        <authorList>
            <person name="Anantharaman K."/>
            <person name="Brown C.T."/>
            <person name="Hug L.A."/>
            <person name="Sharon I."/>
            <person name="Castelle C.J."/>
            <person name="Probst A.J."/>
            <person name="Thomas B.C."/>
            <person name="Singh A."/>
            <person name="Wilkins M.J."/>
            <person name="Karaoz U."/>
            <person name="Brodie E.L."/>
            <person name="Williams K.H."/>
            <person name="Hubbard S.S."/>
            <person name="Banfield J.F."/>
        </authorList>
    </citation>
    <scope>NUCLEOTIDE SEQUENCE [LARGE SCALE GENOMIC DNA]</scope>
</reference>
<proteinExistence type="predicted"/>
<gene>
    <name evidence="1" type="ORF">A2227_02005</name>
</gene>
<dbReference type="EMBL" id="MFGB01000007">
    <property type="protein sequence ID" value="OGF27597.1"/>
    <property type="molecule type" value="Genomic_DNA"/>
</dbReference>
<dbReference type="AlphaFoldDB" id="A0A1F5SLL6"/>
<accession>A0A1F5SLL6</accession>
<evidence type="ECO:0000313" key="2">
    <source>
        <dbReference type="Proteomes" id="UP000178367"/>
    </source>
</evidence>
<sequence>MYESKSKYETIRTDIVRVKVPKAPQPGVFGPVAWIDPMVMVVEGKTIHVDGHLRNYYVAQAAYDGNMGGLKRERIDAHLNFYVSADMCGKWIVARAELVRKITEGHDRHNMVINYWPIEAEATQEHKFPEKKPKEGDTVLMQIPGTERLVVLRPIPPRPEQP</sequence>
<protein>
    <submittedName>
        <fullName evidence="1">Uncharacterized protein</fullName>
    </submittedName>
</protein>
<dbReference type="Proteomes" id="UP000178367">
    <property type="component" value="Unassembled WGS sequence"/>
</dbReference>
<comment type="caution">
    <text evidence="1">The sequence shown here is derived from an EMBL/GenBank/DDBJ whole genome shotgun (WGS) entry which is preliminary data.</text>
</comment>
<evidence type="ECO:0000313" key="1">
    <source>
        <dbReference type="EMBL" id="OGF27597.1"/>
    </source>
</evidence>
<organism evidence="1 2">
    <name type="scientific">Candidatus Falkowbacteria bacterium RIFOXYA2_FULL_47_19</name>
    <dbReference type="NCBI Taxonomy" id="1797994"/>
    <lineage>
        <taxon>Bacteria</taxon>
        <taxon>Candidatus Falkowiibacteriota</taxon>
    </lineage>
</organism>